<dbReference type="AlphaFoldDB" id="A0A239GXA1"/>
<dbReference type="InterPro" id="IPR036513">
    <property type="entry name" value="STAS_dom_sf"/>
</dbReference>
<feature type="transmembrane region" description="Helical" evidence="5">
    <location>
        <begin position="263"/>
        <end position="282"/>
    </location>
</feature>
<dbReference type="SUPFAM" id="SSF52091">
    <property type="entry name" value="SpoIIaa-like"/>
    <property type="match status" value="1"/>
</dbReference>
<feature type="transmembrane region" description="Helical" evidence="5">
    <location>
        <begin position="34"/>
        <end position="54"/>
    </location>
</feature>
<organism evidence="7 8">
    <name type="scientific">Ekhidna lutea</name>
    <dbReference type="NCBI Taxonomy" id="447679"/>
    <lineage>
        <taxon>Bacteria</taxon>
        <taxon>Pseudomonadati</taxon>
        <taxon>Bacteroidota</taxon>
        <taxon>Cytophagia</taxon>
        <taxon>Cytophagales</taxon>
        <taxon>Reichenbachiellaceae</taxon>
        <taxon>Ekhidna</taxon>
    </lineage>
</organism>
<sequence>MGAATFEAIMSIKHYFPILQWLPSYKKAQLSGDLFAGATVGIMLIPQGMAYALIAGLPPVYGLYASIVPQVIYAILGTSRQLAVGPVAMDSLLVAAGVSVLATEGTDTYIAFAILLAFFMGAFQFLLGIFRLGFITNLLSKPVISGFTSAAALIIGFNQLKYLLGTDIVKSNRFYEVIINALDKIDETHLFTLLIGVGGIVVIKSLKRIHKNVPGALIAVVLGTFVVYFLSLEEAGVSILQTIPDGLPAFTIPDFSLGRFGEVLPLAFTISVVAFMEAFSVAKAVEAKKRDYKVIPNQELIGLGAANLIGSLFQSYPVTGGFSRTAVNQQAGANTPLAAIISAALVALTLIFLTPLFYYLPHAILAAIIMVAVSNLFDWGYAKKLWHDSKKEFLVLLFTFLVTLNIGMVIGIVTGIILSILLFLYRSAYPHIARLGRIKGHHEFRNITRFHDLETWEELAILRIDAPLSFINIQEIREYIQHLISADSKIREIIIDAGPVSHLDATAADGLHDILDELNQKGVRLVLCDIIGPVRDTMKQTGLTKVIGKKNLFLSLSEAVENALTNAKDPYKKVTLQTNIKT</sequence>
<dbReference type="PANTHER" id="PTHR11814">
    <property type="entry name" value="SULFATE TRANSPORTER"/>
    <property type="match status" value="1"/>
</dbReference>
<feature type="transmembrane region" description="Helical" evidence="5">
    <location>
        <begin position="337"/>
        <end position="357"/>
    </location>
</feature>
<dbReference type="InterPro" id="IPR018045">
    <property type="entry name" value="S04_transporter_CS"/>
</dbReference>
<gene>
    <name evidence="7" type="ORF">SAMN05421640_1051</name>
</gene>
<evidence type="ECO:0000256" key="1">
    <source>
        <dbReference type="ARBA" id="ARBA00004141"/>
    </source>
</evidence>
<dbReference type="CDD" id="cd07042">
    <property type="entry name" value="STAS_SulP_like_sulfate_transporter"/>
    <property type="match status" value="1"/>
</dbReference>
<evidence type="ECO:0000256" key="2">
    <source>
        <dbReference type="ARBA" id="ARBA00022692"/>
    </source>
</evidence>
<keyword evidence="2 5" id="KW-0812">Transmembrane</keyword>
<reference evidence="7 8" key="1">
    <citation type="submission" date="2017-06" db="EMBL/GenBank/DDBJ databases">
        <authorList>
            <person name="Kim H.J."/>
            <person name="Triplett B.A."/>
        </authorList>
    </citation>
    <scope>NUCLEOTIDE SEQUENCE [LARGE SCALE GENOMIC DNA]</scope>
    <source>
        <strain evidence="7 8">DSM 19307</strain>
    </source>
</reference>
<feature type="transmembrane region" description="Helical" evidence="5">
    <location>
        <begin position="363"/>
        <end position="381"/>
    </location>
</feature>
<dbReference type="EMBL" id="FZPD01000002">
    <property type="protein sequence ID" value="SNS73767.1"/>
    <property type="molecule type" value="Genomic_DNA"/>
</dbReference>
<dbReference type="PROSITE" id="PS01130">
    <property type="entry name" value="SLC26A"/>
    <property type="match status" value="1"/>
</dbReference>
<keyword evidence="8" id="KW-1185">Reference proteome</keyword>
<feature type="transmembrane region" description="Helical" evidence="5">
    <location>
        <begin position="213"/>
        <end position="231"/>
    </location>
</feature>
<dbReference type="PROSITE" id="PS50801">
    <property type="entry name" value="STAS"/>
    <property type="match status" value="1"/>
</dbReference>
<accession>A0A239GXA1</accession>
<dbReference type="InterPro" id="IPR002645">
    <property type="entry name" value="STAS_dom"/>
</dbReference>
<evidence type="ECO:0000313" key="8">
    <source>
        <dbReference type="Proteomes" id="UP000198393"/>
    </source>
</evidence>
<feature type="transmembrane region" description="Helical" evidence="5">
    <location>
        <begin position="109"/>
        <end position="130"/>
    </location>
</feature>
<evidence type="ECO:0000256" key="3">
    <source>
        <dbReference type="ARBA" id="ARBA00022989"/>
    </source>
</evidence>
<dbReference type="Gene3D" id="3.30.750.24">
    <property type="entry name" value="STAS domain"/>
    <property type="match status" value="1"/>
</dbReference>
<feature type="transmembrane region" description="Helical" evidence="5">
    <location>
        <begin position="189"/>
        <end position="206"/>
    </location>
</feature>
<name>A0A239GXA1_EKHLU</name>
<feature type="transmembrane region" description="Helical" evidence="5">
    <location>
        <begin position="142"/>
        <end position="160"/>
    </location>
</feature>
<feature type="domain" description="STAS" evidence="6">
    <location>
        <begin position="449"/>
        <end position="563"/>
    </location>
</feature>
<evidence type="ECO:0000259" key="6">
    <source>
        <dbReference type="PROSITE" id="PS50801"/>
    </source>
</evidence>
<feature type="transmembrane region" description="Helical" evidence="5">
    <location>
        <begin position="60"/>
        <end position="76"/>
    </location>
</feature>
<protein>
    <submittedName>
        <fullName evidence="7">Sulfate permease, SulP family</fullName>
    </submittedName>
</protein>
<keyword evidence="4 5" id="KW-0472">Membrane</keyword>
<dbReference type="GO" id="GO:0008271">
    <property type="term" value="F:secondary active sulfate transmembrane transporter activity"/>
    <property type="evidence" value="ECO:0007669"/>
    <property type="project" value="InterPro"/>
</dbReference>
<evidence type="ECO:0000313" key="7">
    <source>
        <dbReference type="EMBL" id="SNS73767.1"/>
    </source>
</evidence>
<comment type="subcellular location">
    <subcellularLocation>
        <location evidence="1">Membrane</location>
        <topology evidence="1">Multi-pass membrane protein</topology>
    </subcellularLocation>
</comment>
<dbReference type="InterPro" id="IPR011547">
    <property type="entry name" value="SLC26A/SulP_dom"/>
</dbReference>
<dbReference type="NCBIfam" id="TIGR00815">
    <property type="entry name" value="sulP"/>
    <property type="match status" value="1"/>
</dbReference>
<dbReference type="InterPro" id="IPR001902">
    <property type="entry name" value="SLC26A/SulP_fam"/>
</dbReference>
<dbReference type="GO" id="GO:0016020">
    <property type="term" value="C:membrane"/>
    <property type="evidence" value="ECO:0007669"/>
    <property type="project" value="UniProtKB-SubCell"/>
</dbReference>
<feature type="transmembrane region" description="Helical" evidence="5">
    <location>
        <begin position="83"/>
        <end position="103"/>
    </location>
</feature>
<evidence type="ECO:0000256" key="4">
    <source>
        <dbReference type="ARBA" id="ARBA00023136"/>
    </source>
</evidence>
<dbReference type="Pfam" id="PF00916">
    <property type="entry name" value="Sulfate_transp"/>
    <property type="match status" value="1"/>
</dbReference>
<keyword evidence="3 5" id="KW-1133">Transmembrane helix</keyword>
<dbReference type="Pfam" id="PF01740">
    <property type="entry name" value="STAS"/>
    <property type="match status" value="1"/>
</dbReference>
<feature type="transmembrane region" description="Helical" evidence="5">
    <location>
        <begin position="393"/>
        <end position="425"/>
    </location>
</feature>
<proteinExistence type="predicted"/>
<evidence type="ECO:0000256" key="5">
    <source>
        <dbReference type="SAM" id="Phobius"/>
    </source>
</evidence>
<dbReference type="Proteomes" id="UP000198393">
    <property type="component" value="Unassembled WGS sequence"/>
</dbReference>